<evidence type="ECO:0000256" key="1">
    <source>
        <dbReference type="ARBA" id="ARBA00000843"/>
    </source>
</evidence>
<evidence type="ECO:0000256" key="8">
    <source>
        <dbReference type="ARBA" id="ARBA00022763"/>
    </source>
</evidence>
<keyword evidence="11" id="KW-0411">Iron-sulfur</keyword>
<dbReference type="Gene3D" id="1.10.1670.10">
    <property type="entry name" value="Helix-hairpin-Helix base-excision DNA repair enzymes (C-terminal)"/>
    <property type="match status" value="1"/>
</dbReference>
<organism evidence="16 17">
    <name type="scientific">Thiocapsa roseopersicina</name>
    <dbReference type="NCBI Taxonomy" id="1058"/>
    <lineage>
        <taxon>Bacteria</taxon>
        <taxon>Pseudomonadati</taxon>
        <taxon>Pseudomonadota</taxon>
        <taxon>Gammaproteobacteria</taxon>
        <taxon>Chromatiales</taxon>
        <taxon>Chromatiaceae</taxon>
        <taxon>Thiocapsa</taxon>
    </lineage>
</organism>
<dbReference type="Pfam" id="PF00633">
    <property type="entry name" value="HHH"/>
    <property type="match status" value="1"/>
</dbReference>
<keyword evidence="12" id="KW-0234">DNA repair</keyword>
<dbReference type="InterPro" id="IPR015797">
    <property type="entry name" value="NUDIX_hydrolase-like_dom_sf"/>
</dbReference>
<keyword evidence="10 14" id="KW-0408">Iron</keyword>
<evidence type="ECO:0000256" key="10">
    <source>
        <dbReference type="ARBA" id="ARBA00023004"/>
    </source>
</evidence>
<dbReference type="InterPro" id="IPR044298">
    <property type="entry name" value="MIG/MutY"/>
</dbReference>
<keyword evidence="8 14" id="KW-0227">DNA damage</keyword>
<dbReference type="InterPro" id="IPR005760">
    <property type="entry name" value="A/G_AdeGlyc_MutY"/>
</dbReference>
<dbReference type="Gene3D" id="1.10.340.30">
    <property type="entry name" value="Hypothetical protein, domain 2"/>
    <property type="match status" value="1"/>
</dbReference>
<reference evidence="17" key="1">
    <citation type="submission" date="2016-10" db="EMBL/GenBank/DDBJ databases">
        <authorList>
            <person name="Varghese N."/>
            <person name="Submissions S."/>
        </authorList>
    </citation>
    <scope>NUCLEOTIDE SEQUENCE [LARGE SCALE GENOMIC DNA]</scope>
    <source>
        <strain evidence="17">DSM 217</strain>
    </source>
</reference>
<dbReference type="EC" id="3.2.2.31" evidence="4 14"/>
<evidence type="ECO:0000256" key="6">
    <source>
        <dbReference type="ARBA" id="ARBA00022485"/>
    </source>
</evidence>
<evidence type="ECO:0000256" key="9">
    <source>
        <dbReference type="ARBA" id="ARBA00022801"/>
    </source>
</evidence>
<dbReference type="STRING" id="1058.SAMN05421783_13914"/>
<keyword evidence="13 14" id="KW-0326">Glycosidase</keyword>
<evidence type="ECO:0000256" key="4">
    <source>
        <dbReference type="ARBA" id="ARBA00012045"/>
    </source>
</evidence>
<dbReference type="CDD" id="cd00056">
    <property type="entry name" value="ENDO3c"/>
    <property type="match status" value="1"/>
</dbReference>
<dbReference type="GO" id="GO:0006284">
    <property type="term" value="P:base-excision repair"/>
    <property type="evidence" value="ECO:0007669"/>
    <property type="project" value="UniProtKB-UniRule"/>
</dbReference>
<evidence type="ECO:0000256" key="7">
    <source>
        <dbReference type="ARBA" id="ARBA00022723"/>
    </source>
</evidence>
<dbReference type="InterPro" id="IPR000445">
    <property type="entry name" value="HhH_motif"/>
</dbReference>
<dbReference type="FunFam" id="1.10.340.30:FF:000002">
    <property type="entry name" value="Adenine DNA glycosylase"/>
    <property type="match status" value="1"/>
</dbReference>
<keyword evidence="17" id="KW-1185">Reference proteome</keyword>
<dbReference type="PROSITE" id="PS01155">
    <property type="entry name" value="ENDONUCLEASE_III_2"/>
    <property type="match status" value="1"/>
</dbReference>
<dbReference type="CDD" id="cd03431">
    <property type="entry name" value="NUDIX_DNA_Glycosylase_C-MutY"/>
    <property type="match status" value="1"/>
</dbReference>
<dbReference type="GO" id="GO:0006298">
    <property type="term" value="P:mismatch repair"/>
    <property type="evidence" value="ECO:0007669"/>
    <property type="project" value="TreeGrafter"/>
</dbReference>
<dbReference type="PANTHER" id="PTHR42944">
    <property type="entry name" value="ADENINE DNA GLYCOSYLASE"/>
    <property type="match status" value="1"/>
</dbReference>
<dbReference type="Pfam" id="PF14815">
    <property type="entry name" value="NUDIX_4"/>
    <property type="match status" value="1"/>
</dbReference>
<accession>A0A1H3CX06</accession>
<evidence type="ECO:0000256" key="11">
    <source>
        <dbReference type="ARBA" id="ARBA00023014"/>
    </source>
</evidence>
<sequence>MRTDTSEWFSEAVLGWFDRHGRKDLPWQRDPTPYRVWVSEIMLQQTQVAVVIPYFEHFVAQFPTVADLAEASEDRLMALWSGLGYYARARNLHRAACLIRDLHGGVFPATIEHLLALPGIGRSTAGAVLSLALDQPHPILDGNVKRVLARAFGVEGWPGQGAVLERLWTLAERLTPARRVGAYNQGMMDLGATLCTRRAPACERCPLSERCVARRSGRQSELPTPRPRRSTPERETLMLLLVDPAGEILLERRPKSGIWGGLWSLPEIAPGADPGDWCLSHLGVPPARVEMIGARRHTFSHFSLDIRIALVQLDTLPARVADDADRRWLNRADLAALGTPAPVKGILDHFQAGRAQPPVRAQQHGDVS</sequence>
<evidence type="ECO:0000256" key="13">
    <source>
        <dbReference type="ARBA" id="ARBA00023295"/>
    </source>
</evidence>
<gene>
    <name evidence="16" type="ORF">SAMN05421783_13914</name>
</gene>
<comment type="function">
    <text evidence="2">Adenine glycosylase active on G-A mispairs. MutY also corrects error-prone DNA synthesis past GO lesions which are due to the oxidatively damaged form of guanine: 7,8-dihydro-8-oxoguanine (8-oxo-dGTP).</text>
</comment>
<evidence type="ECO:0000256" key="3">
    <source>
        <dbReference type="ARBA" id="ARBA00008343"/>
    </source>
</evidence>
<dbReference type="Gene3D" id="3.90.79.10">
    <property type="entry name" value="Nucleoside Triphosphate Pyrophosphohydrolase"/>
    <property type="match status" value="1"/>
</dbReference>
<evidence type="ECO:0000256" key="12">
    <source>
        <dbReference type="ARBA" id="ARBA00023204"/>
    </source>
</evidence>
<dbReference type="GO" id="GO:0035485">
    <property type="term" value="F:adenine/guanine mispair binding"/>
    <property type="evidence" value="ECO:0007669"/>
    <property type="project" value="TreeGrafter"/>
</dbReference>
<dbReference type="SUPFAM" id="SSF55811">
    <property type="entry name" value="Nudix"/>
    <property type="match status" value="1"/>
</dbReference>
<evidence type="ECO:0000256" key="2">
    <source>
        <dbReference type="ARBA" id="ARBA00002933"/>
    </source>
</evidence>
<dbReference type="InterPro" id="IPR004036">
    <property type="entry name" value="Endonuclease-III-like_CS2"/>
</dbReference>
<dbReference type="GO" id="GO:0051539">
    <property type="term" value="F:4 iron, 4 sulfur cluster binding"/>
    <property type="evidence" value="ECO:0007669"/>
    <property type="project" value="UniProtKB-UniRule"/>
</dbReference>
<dbReference type="GO" id="GO:0034039">
    <property type="term" value="F:8-oxo-7,8-dihydroguanine DNA N-glycosylase activity"/>
    <property type="evidence" value="ECO:0007669"/>
    <property type="project" value="TreeGrafter"/>
</dbReference>
<dbReference type="GO" id="GO:0000701">
    <property type="term" value="F:purine-specific mismatch base pair DNA N-glycosylase activity"/>
    <property type="evidence" value="ECO:0007669"/>
    <property type="project" value="UniProtKB-EC"/>
</dbReference>
<dbReference type="GO" id="GO:0032357">
    <property type="term" value="F:oxidized purine DNA binding"/>
    <property type="evidence" value="ECO:0007669"/>
    <property type="project" value="TreeGrafter"/>
</dbReference>
<evidence type="ECO:0000256" key="14">
    <source>
        <dbReference type="RuleBase" id="RU365096"/>
    </source>
</evidence>
<dbReference type="SUPFAM" id="SSF48150">
    <property type="entry name" value="DNA-glycosylase"/>
    <property type="match status" value="1"/>
</dbReference>
<comment type="catalytic activity">
    <reaction evidence="1 14">
        <text>Hydrolyzes free adenine bases from 7,8-dihydro-8-oxoguanine:adenine mismatched double-stranded DNA, leaving an apurinic site.</text>
        <dbReference type="EC" id="3.2.2.31"/>
    </reaction>
</comment>
<dbReference type="InterPro" id="IPR003265">
    <property type="entry name" value="HhH-GPD_domain"/>
</dbReference>
<dbReference type="InterPro" id="IPR029119">
    <property type="entry name" value="MutY_C"/>
</dbReference>
<evidence type="ECO:0000256" key="5">
    <source>
        <dbReference type="ARBA" id="ARBA00022023"/>
    </source>
</evidence>
<dbReference type="NCBIfam" id="TIGR01084">
    <property type="entry name" value="mutY"/>
    <property type="match status" value="1"/>
</dbReference>
<dbReference type="InterPro" id="IPR023170">
    <property type="entry name" value="HhH_base_excis_C"/>
</dbReference>
<dbReference type="OrthoDB" id="9802365at2"/>
<dbReference type="Proteomes" id="UP000198816">
    <property type="component" value="Unassembled WGS sequence"/>
</dbReference>
<evidence type="ECO:0000313" key="17">
    <source>
        <dbReference type="Proteomes" id="UP000198816"/>
    </source>
</evidence>
<proteinExistence type="inferred from homology"/>
<dbReference type="SMART" id="SM00478">
    <property type="entry name" value="ENDO3c"/>
    <property type="match status" value="1"/>
</dbReference>
<evidence type="ECO:0000313" key="16">
    <source>
        <dbReference type="EMBL" id="SDX58616.1"/>
    </source>
</evidence>
<dbReference type="Pfam" id="PF00730">
    <property type="entry name" value="HhH-GPD"/>
    <property type="match status" value="1"/>
</dbReference>
<dbReference type="EMBL" id="FNNZ01000039">
    <property type="protein sequence ID" value="SDX58616.1"/>
    <property type="molecule type" value="Genomic_DNA"/>
</dbReference>
<keyword evidence="9" id="KW-0378">Hydrolase</keyword>
<keyword evidence="7" id="KW-0479">Metal-binding</keyword>
<name>A0A1H3CX06_THIRO</name>
<comment type="similarity">
    <text evidence="3 14">Belongs to the Nth/MutY family.</text>
</comment>
<dbReference type="AlphaFoldDB" id="A0A1H3CX06"/>
<feature type="domain" description="HhH-GPD" evidence="15">
    <location>
        <begin position="42"/>
        <end position="193"/>
    </location>
</feature>
<dbReference type="RefSeq" id="WP_093038063.1">
    <property type="nucleotide sequence ID" value="NZ_FNNZ01000039.1"/>
</dbReference>
<keyword evidence="6" id="KW-0004">4Fe-4S</keyword>
<dbReference type="GO" id="GO:0046872">
    <property type="term" value="F:metal ion binding"/>
    <property type="evidence" value="ECO:0007669"/>
    <property type="project" value="UniProtKB-UniRule"/>
</dbReference>
<protein>
    <recommendedName>
        <fullName evidence="5 14">Adenine DNA glycosylase</fullName>
        <ecNumber evidence="4 14">3.2.2.31</ecNumber>
    </recommendedName>
</protein>
<dbReference type="PANTHER" id="PTHR42944:SF1">
    <property type="entry name" value="ADENINE DNA GLYCOSYLASE"/>
    <property type="match status" value="1"/>
</dbReference>
<dbReference type="InterPro" id="IPR011257">
    <property type="entry name" value="DNA_glycosylase"/>
</dbReference>
<evidence type="ECO:0000259" key="15">
    <source>
        <dbReference type="SMART" id="SM00478"/>
    </source>
</evidence>
<comment type="cofactor">
    <cofactor evidence="14">
        <name>[4Fe-4S] cluster</name>
        <dbReference type="ChEBI" id="CHEBI:49883"/>
    </cofactor>
    <text evidence="14">Binds 1 [4Fe-4S] cluster.</text>
</comment>